<proteinExistence type="predicted"/>
<keyword evidence="1" id="KW-0472">Membrane</keyword>
<reference evidence="2" key="1">
    <citation type="journal article" date="2021" name="Genome Biol. Evol.">
        <title>A High-Quality Reference Genome for a Parasitic Bivalve with Doubly Uniparental Inheritance (Bivalvia: Unionida).</title>
        <authorList>
            <person name="Smith C.H."/>
        </authorList>
    </citation>
    <scope>NUCLEOTIDE SEQUENCE</scope>
    <source>
        <strain evidence="2">CHS0354</strain>
    </source>
</reference>
<evidence type="ECO:0000256" key="1">
    <source>
        <dbReference type="SAM" id="Phobius"/>
    </source>
</evidence>
<accession>A0AAE0SGB6</accession>
<comment type="caution">
    <text evidence="2">The sequence shown here is derived from an EMBL/GenBank/DDBJ whole genome shotgun (WGS) entry which is preliminary data.</text>
</comment>
<gene>
    <name evidence="2" type="ORF">CHS0354_005321</name>
</gene>
<feature type="transmembrane region" description="Helical" evidence="1">
    <location>
        <begin position="31"/>
        <end position="52"/>
    </location>
</feature>
<dbReference type="Proteomes" id="UP001195483">
    <property type="component" value="Unassembled WGS sequence"/>
</dbReference>
<name>A0AAE0SGB6_9BIVA</name>
<evidence type="ECO:0000313" key="3">
    <source>
        <dbReference type="Proteomes" id="UP001195483"/>
    </source>
</evidence>
<dbReference type="EMBL" id="JAEAOA010000378">
    <property type="protein sequence ID" value="KAK3591399.1"/>
    <property type="molecule type" value="Genomic_DNA"/>
</dbReference>
<protein>
    <submittedName>
        <fullName evidence="2">Uncharacterized protein</fullName>
    </submittedName>
</protein>
<sequence>MQPQSVSFRSRYYCCLHAGTEINKTCGSGTIIGSIVGSVFAVLIIIVIIVVIRLKREDINSKGHVHLNNLIERKTVNAASAEVEGEYLDAKTSIPVQSYEKESVTCAVVNKNEDFCRNRDDDLPVIPINEEQKSTVLYNMQQRSGGEEGDEEYGKVNRVEQNGPTGNVNENANFTESPNVCMVEMCMIKRTLTVCLQKSLAEMFMRKRTSTVYLHKSLAEMCMTKRTSAFRLQKSLTEMCMIKRTVEN</sequence>
<organism evidence="2 3">
    <name type="scientific">Potamilus streckersoni</name>
    <dbReference type="NCBI Taxonomy" id="2493646"/>
    <lineage>
        <taxon>Eukaryota</taxon>
        <taxon>Metazoa</taxon>
        <taxon>Spiralia</taxon>
        <taxon>Lophotrochozoa</taxon>
        <taxon>Mollusca</taxon>
        <taxon>Bivalvia</taxon>
        <taxon>Autobranchia</taxon>
        <taxon>Heteroconchia</taxon>
        <taxon>Palaeoheterodonta</taxon>
        <taxon>Unionida</taxon>
        <taxon>Unionoidea</taxon>
        <taxon>Unionidae</taxon>
        <taxon>Ambleminae</taxon>
        <taxon>Lampsilini</taxon>
        <taxon>Potamilus</taxon>
    </lineage>
</organism>
<keyword evidence="1" id="KW-1133">Transmembrane helix</keyword>
<reference evidence="2" key="3">
    <citation type="submission" date="2023-05" db="EMBL/GenBank/DDBJ databases">
        <authorList>
            <person name="Smith C.H."/>
        </authorList>
    </citation>
    <scope>NUCLEOTIDE SEQUENCE</scope>
    <source>
        <strain evidence="2">CHS0354</strain>
        <tissue evidence="2">Mantle</tissue>
    </source>
</reference>
<keyword evidence="3" id="KW-1185">Reference proteome</keyword>
<keyword evidence="1" id="KW-0812">Transmembrane</keyword>
<reference evidence="2" key="2">
    <citation type="journal article" date="2021" name="Genome Biol. Evol.">
        <title>Developing a high-quality reference genome for a parasitic bivalve with doubly uniparental inheritance (Bivalvia: Unionida).</title>
        <authorList>
            <person name="Smith C.H."/>
        </authorList>
    </citation>
    <scope>NUCLEOTIDE SEQUENCE</scope>
    <source>
        <strain evidence="2">CHS0354</strain>
        <tissue evidence="2">Mantle</tissue>
    </source>
</reference>
<dbReference type="AlphaFoldDB" id="A0AAE0SGB6"/>
<evidence type="ECO:0000313" key="2">
    <source>
        <dbReference type="EMBL" id="KAK3591399.1"/>
    </source>
</evidence>